<keyword evidence="1" id="KW-0472">Membrane</keyword>
<feature type="transmembrane region" description="Helical" evidence="1">
    <location>
        <begin position="73"/>
        <end position="94"/>
    </location>
</feature>
<keyword evidence="1" id="KW-1133">Transmembrane helix</keyword>
<proteinExistence type="predicted"/>
<dbReference type="EMBL" id="CP163302">
    <property type="protein sequence ID" value="XDP46221.1"/>
    <property type="molecule type" value="Genomic_DNA"/>
</dbReference>
<dbReference type="RefSeq" id="WP_369046580.1">
    <property type="nucleotide sequence ID" value="NZ_CP163302.1"/>
</dbReference>
<dbReference type="AlphaFoldDB" id="A0AB39L5U0"/>
<evidence type="ECO:0000313" key="2">
    <source>
        <dbReference type="EMBL" id="XDP46221.1"/>
    </source>
</evidence>
<feature type="transmembrane region" description="Helical" evidence="1">
    <location>
        <begin position="114"/>
        <end position="136"/>
    </location>
</feature>
<protein>
    <submittedName>
        <fullName evidence="2">Uncharacterized protein</fullName>
    </submittedName>
</protein>
<feature type="transmembrane region" description="Helical" evidence="1">
    <location>
        <begin position="47"/>
        <end position="66"/>
    </location>
</feature>
<gene>
    <name evidence="2" type="ORF">AB5L97_04170</name>
</gene>
<name>A0AB39L5U0_9MICC</name>
<keyword evidence="1" id="KW-0812">Transmembrane</keyword>
<dbReference type="KEGG" id="spue:AB5L97_04170"/>
<evidence type="ECO:0000256" key="1">
    <source>
        <dbReference type="SAM" id="Phobius"/>
    </source>
</evidence>
<accession>A0AB39L5U0</accession>
<organism evidence="2">
    <name type="scientific">Sinomonas puerhi</name>
    <dbReference type="NCBI Taxonomy" id="3238584"/>
    <lineage>
        <taxon>Bacteria</taxon>
        <taxon>Bacillati</taxon>
        <taxon>Actinomycetota</taxon>
        <taxon>Actinomycetes</taxon>
        <taxon>Micrococcales</taxon>
        <taxon>Micrococcaceae</taxon>
        <taxon>Sinomonas</taxon>
    </lineage>
</organism>
<reference evidence="2" key="1">
    <citation type="submission" date="2024-07" db="EMBL/GenBank/DDBJ databases">
        <authorList>
            <person name="fu j."/>
        </authorList>
    </citation>
    <scope>NUCLEOTIDE SEQUENCE</scope>
    <source>
        <strain evidence="2">P10A9</strain>
    </source>
</reference>
<sequence>MTALIATFLLALIVGYLQLEVHAASLGLRFGLSETPEGIAPRYPWEVQALTFVLAAGYVAAYLRFFHQTLPRAAALLVLSVVTLFGWSVAPLLLGTPAASLAERTPMPLLALGLGYAGATPFCLTIAAIIAVAPVWRPSQRTSKPSP</sequence>